<evidence type="ECO:0000256" key="1">
    <source>
        <dbReference type="ARBA" id="ARBA00004613"/>
    </source>
</evidence>
<dbReference type="PROSITE" id="PS51019">
    <property type="entry name" value="REELIN"/>
    <property type="match status" value="1"/>
</dbReference>
<keyword evidence="10" id="KW-0812">Transmembrane</keyword>
<dbReference type="InterPro" id="IPR002861">
    <property type="entry name" value="Reeler_dom"/>
</dbReference>
<dbReference type="GO" id="GO:0042742">
    <property type="term" value="P:defense response to bacterium"/>
    <property type="evidence" value="ECO:0007669"/>
    <property type="project" value="UniProtKB-KW"/>
</dbReference>
<protein>
    <recommendedName>
        <fullName evidence="11">Reelin domain-containing protein</fullName>
    </recommendedName>
</protein>
<evidence type="ECO:0000256" key="9">
    <source>
        <dbReference type="SAM" id="MobiDB-lite"/>
    </source>
</evidence>
<dbReference type="InterPro" id="IPR042307">
    <property type="entry name" value="Reeler_sf"/>
</dbReference>
<evidence type="ECO:0000313" key="13">
    <source>
        <dbReference type="Proteomes" id="UP001519460"/>
    </source>
</evidence>
<keyword evidence="7" id="KW-0391">Immunity</keyword>
<sequence length="178" mass="19338">TLQEHCGVPFQGFLLTSRYAEASMDENLRPGTFDNPPETRSTCSDGAVEPYTRRAMTHTRSTVNKHDLTFNWTPPPAGSGGHIVFRATFLQNKSTYWVDVHSELLVDSTLGQPSDTSGFVTPGSTTVAPGCPATTADPGTTEGETNRAETVRINQTGSRWLVVWLCVGVFLVSSFLVN</sequence>
<dbReference type="EMBL" id="JACVVK020000002">
    <property type="protein sequence ID" value="KAK7508099.1"/>
    <property type="molecule type" value="Genomic_DNA"/>
</dbReference>
<keyword evidence="3" id="KW-0964">Secreted</keyword>
<evidence type="ECO:0000256" key="3">
    <source>
        <dbReference type="ARBA" id="ARBA00022525"/>
    </source>
</evidence>
<evidence type="ECO:0000256" key="10">
    <source>
        <dbReference type="SAM" id="Phobius"/>
    </source>
</evidence>
<evidence type="ECO:0000256" key="2">
    <source>
        <dbReference type="ARBA" id="ARBA00008501"/>
    </source>
</evidence>
<evidence type="ECO:0000313" key="12">
    <source>
        <dbReference type="EMBL" id="KAK7508099.1"/>
    </source>
</evidence>
<dbReference type="PANTHER" id="PTHR45828:SF9">
    <property type="entry name" value="CELL WALL INTEGRITY AND STRESS RESPONSE COMPONENT 4-LIKE-RELATED"/>
    <property type="match status" value="1"/>
</dbReference>
<feature type="domain" description="Reelin" evidence="11">
    <location>
        <begin position="1"/>
        <end position="122"/>
    </location>
</feature>
<evidence type="ECO:0000256" key="8">
    <source>
        <dbReference type="ARBA" id="ARBA00023022"/>
    </source>
</evidence>
<keyword evidence="5" id="KW-0399">Innate immunity</keyword>
<organism evidence="12 13">
    <name type="scientific">Batillaria attramentaria</name>
    <dbReference type="NCBI Taxonomy" id="370345"/>
    <lineage>
        <taxon>Eukaryota</taxon>
        <taxon>Metazoa</taxon>
        <taxon>Spiralia</taxon>
        <taxon>Lophotrochozoa</taxon>
        <taxon>Mollusca</taxon>
        <taxon>Gastropoda</taxon>
        <taxon>Caenogastropoda</taxon>
        <taxon>Sorbeoconcha</taxon>
        <taxon>Cerithioidea</taxon>
        <taxon>Batillariidae</taxon>
        <taxon>Batillaria</taxon>
    </lineage>
</organism>
<evidence type="ECO:0000256" key="7">
    <source>
        <dbReference type="ARBA" id="ARBA00022859"/>
    </source>
</evidence>
<evidence type="ECO:0000256" key="5">
    <source>
        <dbReference type="ARBA" id="ARBA00022588"/>
    </source>
</evidence>
<feature type="transmembrane region" description="Helical" evidence="10">
    <location>
        <begin position="160"/>
        <end position="177"/>
    </location>
</feature>
<keyword evidence="4" id="KW-0929">Antimicrobial</keyword>
<keyword evidence="10" id="KW-0472">Membrane</keyword>
<dbReference type="AlphaFoldDB" id="A0ABD0M8D9"/>
<dbReference type="PANTHER" id="PTHR45828">
    <property type="entry name" value="CYTOCHROME B561/FERRIC REDUCTASE TRANSMEMBRANE"/>
    <property type="match status" value="1"/>
</dbReference>
<proteinExistence type="inferred from homology"/>
<evidence type="ECO:0000256" key="4">
    <source>
        <dbReference type="ARBA" id="ARBA00022529"/>
    </source>
</evidence>
<gene>
    <name evidence="12" type="ORF">BaRGS_00000338</name>
</gene>
<comment type="subcellular location">
    <subcellularLocation>
        <location evidence="1">Secreted</location>
    </subcellularLocation>
</comment>
<dbReference type="CDD" id="cd08544">
    <property type="entry name" value="Reeler"/>
    <property type="match status" value="1"/>
</dbReference>
<dbReference type="Gene3D" id="2.60.40.4060">
    <property type="entry name" value="Reeler domain"/>
    <property type="match status" value="1"/>
</dbReference>
<dbReference type="Pfam" id="PF02014">
    <property type="entry name" value="Reeler"/>
    <property type="match status" value="1"/>
</dbReference>
<feature type="region of interest" description="Disordered" evidence="9">
    <location>
        <begin position="26"/>
        <end position="45"/>
    </location>
</feature>
<evidence type="ECO:0000259" key="11">
    <source>
        <dbReference type="PROSITE" id="PS51019"/>
    </source>
</evidence>
<reference evidence="12 13" key="1">
    <citation type="journal article" date="2023" name="Sci. Data">
        <title>Genome assembly of the Korean intertidal mud-creeper Batillaria attramentaria.</title>
        <authorList>
            <person name="Patra A.K."/>
            <person name="Ho P.T."/>
            <person name="Jun S."/>
            <person name="Lee S.J."/>
            <person name="Kim Y."/>
            <person name="Won Y.J."/>
        </authorList>
    </citation>
    <scope>NUCLEOTIDE SEQUENCE [LARGE SCALE GENOMIC DNA]</scope>
    <source>
        <strain evidence="12">Wonlab-2016</strain>
    </source>
</reference>
<name>A0ABD0M8D9_9CAEN</name>
<comment type="similarity">
    <text evidence="2">Belongs to the insect defense protein family.</text>
</comment>
<dbReference type="InterPro" id="IPR051237">
    <property type="entry name" value="Ferric-chelate_Red/DefProt"/>
</dbReference>
<accession>A0ABD0M8D9</accession>
<keyword evidence="8" id="KW-0044">Antibiotic</keyword>
<keyword evidence="6" id="KW-0732">Signal</keyword>
<keyword evidence="13" id="KW-1185">Reference proteome</keyword>
<evidence type="ECO:0000256" key="6">
    <source>
        <dbReference type="ARBA" id="ARBA00022729"/>
    </source>
</evidence>
<feature type="non-terminal residue" evidence="12">
    <location>
        <position position="1"/>
    </location>
</feature>
<dbReference type="GO" id="GO:0005576">
    <property type="term" value="C:extracellular region"/>
    <property type="evidence" value="ECO:0007669"/>
    <property type="project" value="UniProtKB-SubCell"/>
</dbReference>
<keyword evidence="10" id="KW-1133">Transmembrane helix</keyword>
<dbReference type="Proteomes" id="UP001519460">
    <property type="component" value="Unassembled WGS sequence"/>
</dbReference>
<comment type="caution">
    <text evidence="12">The sequence shown here is derived from an EMBL/GenBank/DDBJ whole genome shotgun (WGS) entry which is preliminary data.</text>
</comment>
<dbReference type="GO" id="GO:0045087">
    <property type="term" value="P:innate immune response"/>
    <property type="evidence" value="ECO:0007669"/>
    <property type="project" value="UniProtKB-KW"/>
</dbReference>